<comment type="similarity">
    <text evidence="1">Belongs to the helicase family.</text>
</comment>
<proteinExistence type="inferred from homology"/>
<dbReference type="GO" id="GO:0006281">
    <property type="term" value="P:DNA repair"/>
    <property type="evidence" value="ECO:0007669"/>
    <property type="project" value="UniProtKB-KW"/>
</dbReference>
<dbReference type="InterPro" id="IPR010285">
    <property type="entry name" value="DNA_helicase_pif1-like_DEAD"/>
</dbReference>
<reference evidence="4 5" key="1">
    <citation type="journal article" date="2012" name="Nat. Biotechnol.">
        <title>Draft genome sequence of pigeonpea (Cajanus cajan), an orphan legume crop of resource-poor farmers.</title>
        <authorList>
            <person name="Varshney R.K."/>
            <person name="Chen W."/>
            <person name="Li Y."/>
            <person name="Bharti A.K."/>
            <person name="Saxena R.K."/>
            <person name="Schlueter J.A."/>
            <person name="Donoghue M.T."/>
            <person name="Azam S."/>
            <person name="Fan G."/>
            <person name="Whaley A.M."/>
            <person name="Farmer A.D."/>
            <person name="Sheridan J."/>
            <person name="Iwata A."/>
            <person name="Tuteja R."/>
            <person name="Penmetsa R.V."/>
            <person name="Wu W."/>
            <person name="Upadhyaya H.D."/>
            <person name="Yang S.P."/>
            <person name="Shah T."/>
            <person name="Saxena K.B."/>
            <person name="Michael T."/>
            <person name="McCombie W.R."/>
            <person name="Yang B."/>
            <person name="Zhang G."/>
            <person name="Yang H."/>
            <person name="Wang J."/>
            <person name="Spillane C."/>
            <person name="Cook D.R."/>
            <person name="May G.D."/>
            <person name="Xu X."/>
            <person name="Jackson S.A."/>
        </authorList>
    </citation>
    <scope>NUCLEOTIDE SEQUENCE [LARGE SCALE GENOMIC DNA]</scope>
    <source>
        <strain evidence="5">cv. Asha</strain>
    </source>
</reference>
<protein>
    <recommendedName>
        <fullName evidence="1">ATP-dependent DNA helicase</fullName>
        <ecNumber evidence="1">5.6.2.3</ecNumber>
    </recommendedName>
</protein>
<feature type="domain" description="DNA helicase Pif1-like DEAD-box helicase" evidence="2">
    <location>
        <begin position="298"/>
        <end position="474"/>
    </location>
</feature>
<keyword evidence="5" id="KW-1185">Reference proteome</keyword>
<dbReference type="PANTHER" id="PTHR10492">
    <property type="match status" value="1"/>
</dbReference>
<dbReference type="GO" id="GO:0005524">
    <property type="term" value="F:ATP binding"/>
    <property type="evidence" value="ECO:0007669"/>
    <property type="project" value="UniProtKB-KW"/>
</dbReference>
<organism evidence="4 5">
    <name type="scientific">Cajanus cajan</name>
    <name type="common">Pigeon pea</name>
    <name type="synonym">Cajanus indicus</name>
    <dbReference type="NCBI Taxonomy" id="3821"/>
    <lineage>
        <taxon>Eukaryota</taxon>
        <taxon>Viridiplantae</taxon>
        <taxon>Streptophyta</taxon>
        <taxon>Embryophyta</taxon>
        <taxon>Tracheophyta</taxon>
        <taxon>Spermatophyta</taxon>
        <taxon>Magnoliopsida</taxon>
        <taxon>eudicotyledons</taxon>
        <taxon>Gunneridae</taxon>
        <taxon>Pentapetalae</taxon>
        <taxon>rosids</taxon>
        <taxon>fabids</taxon>
        <taxon>Fabales</taxon>
        <taxon>Fabaceae</taxon>
        <taxon>Papilionoideae</taxon>
        <taxon>50 kb inversion clade</taxon>
        <taxon>NPAAA clade</taxon>
        <taxon>indigoferoid/millettioid clade</taxon>
        <taxon>Phaseoleae</taxon>
        <taxon>Cajanus</taxon>
    </lineage>
</organism>
<sequence length="774" mass="88210">MLENPQLHESIVSKLQQLLHQCNPFVHVFKQLALRSNVHECSLLIKECPDNQPQYHLSTASQVAAIIVGGDIESMSRGRDINLVSHDGNLVNIQETVGYYDPLQYPLLLPFGTYGWDFNTKNDNVQNISCREYYNYITSTKEIRPNDQSTLLKFGRLLQQYVVDNYVKIELGRLRWIRNHQNNIRAEVYQGLQDALHEGETMRENIGQRTILPSSFIGSRRDLTQRYEDGMAIVLNDGKPDIFLTMTCNPSWSEISSQLGPHQTPPDRLDLLTRIFRSKFGQLKEDVINKGVIGKVKRGTGKTFLYRTLIANVRSKGQIVLATASSGIAATLLPGGRTAHSRFKIPINVEADSFCSISKQSDLAKLIRETTAIIWDEAPMTNRYALEALDRSLKDLLDCNAPFGGKIMILGGDFRQVLPVVPKGTKAQMIYACIVKSHLWPITKVLHLRQNMRSLQDPNFAEYLMRIGDGNEPTKLDDMVKVPHQIEITWEGESSIQKLIRDTFPQLESHTWNASYMVEKAILTPKNEDVQKLNDIIINHFLGEERHLLSFDEVEGDTHNLYQQEYLHSITPGGFPPHNLKVKKYALLMLLRNIDPKAGLCNGTRLLCRGFFMNMLDVEILTGHNAGKRSFLPRIKSEGQTIPNVGIYLPRHVFSHGQLYVALSRGVSQASKKILIKEGKLEGEDGNFTKNIIFKEILLSQNQGCPLLIYNNDGFRLILDNDIQKLKFVSFIFLSTVKLRFKEILQLYEEINRKNLNMYFGKKVSDNIFIHFLI</sequence>
<evidence type="ECO:0000259" key="2">
    <source>
        <dbReference type="Pfam" id="PF05970"/>
    </source>
</evidence>
<name>A0A151SKD2_CAJCA</name>
<dbReference type="CDD" id="cd18809">
    <property type="entry name" value="SF1_C_RecD"/>
    <property type="match status" value="1"/>
</dbReference>
<dbReference type="Gene3D" id="3.40.50.300">
    <property type="entry name" value="P-loop containing nucleotide triphosphate hydrolases"/>
    <property type="match status" value="1"/>
</dbReference>
<feature type="domain" description="DNA helicase Pif1-like 2B" evidence="3">
    <location>
        <begin position="565"/>
        <end position="608"/>
    </location>
</feature>
<keyword evidence="1" id="KW-0234">DNA repair</keyword>
<dbReference type="OMA" id="ITWEGES"/>
<dbReference type="Pfam" id="PF05970">
    <property type="entry name" value="PIF1"/>
    <property type="match status" value="1"/>
</dbReference>
<dbReference type="SUPFAM" id="SSF52540">
    <property type="entry name" value="P-loop containing nucleoside triphosphate hydrolases"/>
    <property type="match status" value="2"/>
</dbReference>
<dbReference type="GO" id="GO:0006310">
    <property type="term" value="P:DNA recombination"/>
    <property type="evidence" value="ECO:0007669"/>
    <property type="project" value="UniProtKB-KW"/>
</dbReference>
<dbReference type="Pfam" id="PF21530">
    <property type="entry name" value="Pif1_2B_dom"/>
    <property type="match status" value="1"/>
</dbReference>
<accession>A0A151SKD2</accession>
<comment type="cofactor">
    <cofactor evidence="1">
        <name>Mg(2+)</name>
        <dbReference type="ChEBI" id="CHEBI:18420"/>
    </cofactor>
</comment>
<dbReference type="Gramene" id="C.cajan_01430.t">
    <property type="protein sequence ID" value="C.cajan_01430.t"/>
    <property type="gene ID" value="C.cajan_01430"/>
</dbReference>
<keyword evidence="1" id="KW-0347">Helicase</keyword>
<dbReference type="Proteomes" id="UP000075243">
    <property type="component" value="Chromosome 11"/>
</dbReference>
<dbReference type="PANTHER" id="PTHR10492:SF101">
    <property type="entry name" value="ATP-DEPENDENT DNA HELICASE"/>
    <property type="match status" value="1"/>
</dbReference>
<keyword evidence="1" id="KW-0378">Hydrolase</keyword>
<evidence type="ECO:0000256" key="1">
    <source>
        <dbReference type="RuleBase" id="RU363044"/>
    </source>
</evidence>
<evidence type="ECO:0000259" key="3">
    <source>
        <dbReference type="Pfam" id="PF21530"/>
    </source>
</evidence>
<dbReference type="STRING" id="3821.A0A151SKD2"/>
<dbReference type="InterPro" id="IPR027417">
    <property type="entry name" value="P-loop_NTPase"/>
</dbReference>
<gene>
    <name evidence="4" type="ORF">KK1_001464</name>
</gene>
<dbReference type="GO" id="GO:0016887">
    <property type="term" value="F:ATP hydrolysis activity"/>
    <property type="evidence" value="ECO:0007669"/>
    <property type="project" value="RHEA"/>
</dbReference>
<evidence type="ECO:0000313" key="4">
    <source>
        <dbReference type="EMBL" id="KYP55257.1"/>
    </source>
</evidence>
<dbReference type="GO" id="GO:0000723">
    <property type="term" value="P:telomere maintenance"/>
    <property type="evidence" value="ECO:0007669"/>
    <property type="project" value="InterPro"/>
</dbReference>
<dbReference type="InterPro" id="IPR049163">
    <property type="entry name" value="Pif1-like_2B_dom"/>
</dbReference>
<dbReference type="GO" id="GO:0043139">
    <property type="term" value="F:5'-3' DNA helicase activity"/>
    <property type="evidence" value="ECO:0007669"/>
    <property type="project" value="UniProtKB-EC"/>
</dbReference>
<evidence type="ECO:0000313" key="5">
    <source>
        <dbReference type="Proteomes" id="UP000075243"/>
    </source>
</evidence>
<dbReference type="EC" id="5.6.2.3" evidence="1"/>
<keyword evidence="1" id="KW-0233">DNA recombination</keyword>
<keyword evidence="1" id="KW-0547">Nucleotide-binding</keyword>
<comment type="catalytic activity">
    <reaction evidence="1">
        <text>ATP + H2O = ADP + phosphate + H(+)</text>
        <dbReference type="Rhea" id="RHEA:13065"/>
        <dbReference type="ChEBI" id="CHEBI:15377"/>
        <dbReference type="ChEBI" id="CHEBI:15378"/>
        <dbReference type="ChEBI" id="CHEBI:30616"/>
        <dbReference type="ChEBI" id="CHEBI:43474"/>
        <dbReference type="ChEBI" id="CHEBI:456216"/>
        <dbReference type="EC" id="5.6.2.3"/>
    </reaction>
</comment>
<keyword evidence="1" id="KW-0067">ATP-binding</keyword>
<keyword evidence="1" id="KW-0227">DNA damage</keyword>
<dbReference type="EMBL" id="CM003613">
    <property type="protein sequence ID" value="KYP55257.1"/>
    <property type="molecule type" value="Genomic_DNA"/>
</dbReference>
<dbReference type="AlphaFoldDB" id="A0A151SKD2"/>